<dbReference type="InterPro" id="IPR000719">
    <property type="entry name" value="Prot_kinase_dom"/>
</dbReference>
<reference evidence="2 3" key="1">
    <citation type="journal article" date="2019" name="Emerg. Microbes Infect.">
        <title>Comprehensive subspecies identification of 175 nontuberculous mycobacteria species based on 7547 genomic profiles.</title>
        <authorList>
            <person name="Matsumoto Y."/>
            <person name="Kinjo T."/>
            <person name="Motooka D."/>
            <person name="Nabeya D."/>
            <person name="Jung N."/>
            <person name="Uechi K."/>
            <person name="Horii T."/>
            <person name="Iida T."/>
            <person name="Fujita J."/>
            <person name="Nakamura S."/>
        </authorList>
    </citation>
    <scope>NUCLEOTIDE SEQUENCE [LARGE SCALE GENOMIC DNA]</scope>
    <source>
        <strain evidence="2 3">JCM 12405</strain>
    </source>
</reference>
<proteinExistence type="predicted"/>
<accession>A0A7I7VQ19</accession>
<dbReference type="PROSITE" id="PS00108">
    <property type="entry name" value="PROTEIN_KINASE_ST"/>
    <property type="match status" value="1"/>
</dbReference>
<organism evidence="2 3">
    <name type="scientific">Mycolicibacterium doricum</name>
    <dbReference type="NCBI Taxonomy" id="126673"/>
    <lineage>
        <taxon>Bacteria</taxon>
        <taxon>Bacillati</taxon>
        <taxon>Actinomycetota</taxon>
        <taxon>Actinomycetes</taxon>
        <taxon>Mycobacteriales</taxon>
        <taxon>Mycobacteriaceae</taxon>
        <taxon>Mycolicibacterium</taxon>
    </lineage>
</organism>
<gene>
    <name evidence="2" type="ORF">MDOR_11560</name>
</gene>
<dbReference type="Gene3D" id="1.10.510.10">
    <property type="entry name" value="Transferase(Phosphotransferase) domain 1"/>
    <property type="match status" value="1"/>
</dbReference>
<dbReference type="PROSITE" id="PS50011">
    <property type="entry name" value="PROTEIN_KINASE_DOM"/>
    <property type="match status" value="1"/>
</dbReference>
<evidence type="ECO:0000259" key="1">
    <source>
        <dbReference type="PROSITE" id="PS50011"/>
    </source>
</evidence>
<dbReference type="PANTHER" id="PTHR24359">
    <property type="entry name" value="SERINE/THREONINE-PROTEIN KINASE SBK1"/>
    <property type="match status" value="1"/>
</dbReference>
<dbReference type="Pfam" id="PF00069">
    <property type="entry name" value="Pkinase"/>
    <property type="match status" value="1"/>
</dbReference>
<dbReference type="InterPro" id="IPR011009">
    <property type="entry name" value="Kinase-like_dom_sf"/>
</dbReference>
<sequence>MRVFSRGETDTGQLWIAMEYVGGTDAETALRDRQMTPARAVHIVTEVARALDYAHSRGVVHQDIKPSNFLIAAQKLPGGLDRVVLTDFGAALPPTAAVLATGP</sequence>
<dbReference type="KEGG" id="mdr:MDOR_11560"/>
<dbReference type="EMBL" id="AP022605">
    <property type="protein sequence ID" value="BBZ06987.1"/>
    <property type="molecule type" value="Genomic_DNA"/>
</dbReference>
<protein>
    <recommendedName>
        <fullName evidence="1">Protein kinase domain-containing protein</fullName>
    </recommendedName>
</protein>
<evidence type="ECO:0000313" key="2">
    <source>
        <dbReference type="EMBL" id="BBZ06987.1"/>
    </source>
</evidence>
<dbReference type="PANTHER" id="PTHR24359:SF1">
    <property type="entry name" value="INHIBITOR OF NUCLEAR FACTOR KAPPA-B KINASE EPSILON SUBUNIT HOMOLOG 1-RELATED"/>
    <property type="match status" value="1"/>
</dbReference>
<dbReference type="InterPro" id="IPR008271">
    <property type="entry name" value="Ser/Thr_kinase_AS"/>
</dbReference>
<dbReference type="AlphaFoldDB" id="A0A7I7VQ19"/>
<feature type="domain" description="Protein kinase" evidence="1">
    <location>
        <begin position="1"/>
        <end position="103"/>
    </location>
</feature>
<dbReference type="GO" id="GO:0005524">
    <property type="term" value="F:ATP binding"/>
    <property type="evidence" value="ECO:0007669"/>
    <property type="project" value="InterPro"/>
</dbReference>
<dbReference type="GO" id="GO:0004674">
    <property type="term" value="F:protein serine/threonine kinase activity"/>
    <property type="evidence" value="ECO:0007669"/>
    <property type="project" value="TreeGrafter"/>
</dbReference>
<evidence type="ECO:0000313" key="3">
    <source>
        <dbReference type="Proteomes" id="UP000467201"/>
    </source>
</evidence>
<dbReference type="Proteomes" id="UP000467201">
    <property type="component" value="Chromosome"/>
</dbReference>
<dbReference type="SUPFAM" id="SSF56112">
    <property type="entry name" value="Protein kinase-like (PK-like)"/>
    <property type="match status" value="1"/>
</dbReference>
<name>A0A7I7VQ19_9MYCO</name>